<dbReference type="SUPFAM" id="SSF52283">
    <property type="entry name" value="Formate/glycerate dehydrogenase catalytic domain-like"/>
    <property type="match status" value="1"/>
</dbReference>
<dbReference type="Pfam" id="PF00389">
    <property type="entry name" value="2-Hacid_dh"/>
    <property type="match status" value="1"/>
</dbReference>
<dbReference type="Proteomes" id="UP000606974">
    <property type="component" value="Unassembled WGS sequence"/>
</dbReference>
<dbReference type="InterPro" id="IPR006139">
    <property type="entry name" value="D-isomer_2_OHA_DH_cat_dom"/>
</dbReference>
<keyword evidence="2" id="KW-0560">Oxidoreductase</keyword>
<keyword evidence="6" id="KW-1185">Reference proteome</keyword>
<name>A0A8H7AFN7_9EURO</name>
<evidence type="ECO:0000313" key="5">
    <source>
        <dbReference type="EMBL" id="KAF7508245.1"/>
    </source>
</evidence>
<comment type="similarity">
    <text evidence="1">Belongs to the D-isomer specific 2-hydroxyacid dehydrogenase family.</text>
</comment>
<reference evidence="5" key="1">
    <citation type="submission" date="2020-02" db="EMBL/GenBank/DDBJ databases">
        <authorList>
            <person name="Palmer J.M."/>
        </authorList>
    </citation>
    <scope>NUCLEOTIDE SEQUENCE</scope>
    <source>
        <strain evidence="5">EPUS1.4</strain>
        <tissue evidence="5">Thallus</tissue>
    </source>
</reference>
<evidence type="ECO:0000259" key="4">
    <source>
        <dbReference type="Pfam" id="PF00389"/>
    </source>
</evidence>
<evidence type="ECO:0000256" key="1">
    <source>
        <dbReference type="ARBA" id="ARBA00005854"/>
    </source>
</evidence>
<gene>
    <name evidence="5" type="ORF">GJ744_009390</name>
</gene>
<dbReference type="InterPro" id="IPR050418">
    <property type="entry name" value="D-iso_2-hydroxyacid_DH_PdxB"/>
</dbReference>
<dbReference type="PANTHER" id="PTHR43761">
    <property type="entry name" value="D-ISOMER SPECIFIC 2-HYDROXYACID DEHYDROGENASE FAMILY PROTEIN (AFU_ORTHOLOGUE AFUA_1G13630)"/>
    <property type="match status" value="1"/>
</dbReference>
<dbReference type="OrthoDB" id="298012at2759"/>
<organism evidence="5 6">
    <name type="scientific">Endocarpon pusillum</name>
    <dbReference type="NCBI Taxonomy" id="364733"/>
    <lineage>
        <taxon>Eukaryota</taxon>
        <taxon>Fungi</taxon>
        <taxon>Dikarya</taxon>
        <taxon>Ascomycota</taxon>
        <taxon>Pezizomycotina</taxon>
        <taxon>Eurotiomycetes</taxon>
        <taxon>Chaetothyriomycetidae</taxon>
        <taxon>Verrucariales</taxon>
        <taxon>Verrucariaceae</taxon>
        <taxon>Endocarpon</taxon>
    </lineage>
</organism>
<proteinExistence type="inferred from homology"/>
<dbReference type="EMBL" id="JAACFV010000056">
    <property type="protein sequence ID" value="KAF7508245.1"/>
    <property type="molecule type" value="Genomic_DNA"/>
</dbReference>
<evidence type="ECO:0000256" key="3">
    <source>
        <dbReference type="ARBA" id="ARBA00023027"/>
    </source>
</evidence>
<protein>
    <recommendedName>
        <fullName evidence="4">D-isomer specific 2-hydroxyacid dehydrogenase catalytic domain-containing protein</fullName>
    </recommendedName>
</protein>
<evidence type="ECO:0000256" key="2">
    <source>
        <dbReference type="ARBA" id="ARBA00023002"/>
    </source>
</evidence>
<comment type="caution">
    <text evidence="5">The sequence shown here is derived from an EMBL/GenBank/DDBJ whole genome shotgun (WGS) entry which is preliminary data.</text>
</comment>
<dbReference type="GO" id="GO:0016616">
    <property type="term" value="F:oxidoreductase activity, acting on the CH-OH group of donors, NAD or NADP as acceptor"/>
    <property type="evidence" value="ECO:0007669"/>
    <property type="project" value="InterPro"/>
</dbReference>
<dbReference type="PANTHER" id="PTHR43761:SF1">
    <property type="entry name" value="D-ISOMER SPECIFIC 2-HYDROXYACID DEHYDROGENASE CATALYTIC DOMAIN-CONTAINING PROTEIN-RELATED"/>
    <property type="match status" value="1"/>
</dbReference>
<keyword evidence="3" id="KW-0520">NAD</keyword>
<feature type="domain" description="D-isomer specific 2-hydroxyacid dehydrogenase catalytic" evidence="4">
    <location>
        <begin position="49"/>
        <end position="118"/>
    </location>
</feature>
<evidence type="ECO:0000313" key="6">
    <source>
        <dbReference type="Proteomes" id="UP000606974"/>
    </source>
</evidence>
<sequence length="172" mass="18298">MDTLSSSPLDSPIHIVCLETMHCPLPPLTLPTPYKISEYRDTPLSLIAGRLSTATIAITTVIPITPAIISQCPSLRVIAIWATGTEWLDTAYCTSRGIWVINCPGTNIEAVSEHALAFYFAARRKIVELDTALKVRGGGGEWMERGTLTTRWDDVGGAPLSCGQGGVGGTGG</sequence>
<dbReference type="GO" id="GO:0051287">
    <property type="term" value="F:NAD binding"/>
    <property type="evidence" value="ECO:0007669"/>
    <property type="project" value="InterPro"/>
</dbReference>
<accession>A0A8H7AFN7</accession>
<dbReference type="AlphaFoldDB" id="A0A8H7AFN7"/>
<dbReference type="Gene3D" id="3.40.50.720">
    <property type="entry name" value="NAD(P)-binding Rossmann-like Domain"/>
    <property type="match status" value="2"/>
</dbReference>